<dbReference type="GO" id="GO:0031177">
    <property type="term" value="F:phosphopantetheine binding"/>
    <property type="evidence" value="ECO:0007669"/>
    <property type="project" value="TreeGrafter"/>
</dbReference>
<dbReference type="RefSeq" id="WP_143032370.1">
    <property type="nucleotide sequence ID" value="NZ_FNOY01000133.1"/>
</dbReference>
<dbReference type="PROSITE" id="PS50075">
    <property type="entry name" value="CARRIER"/>
    <property type="match status" value="1"/>
</dbReference>
<dbReference type="InterPro" id="IPR020802">
    <property type="entry name" value="TesA-like"/>
</dbReference>
<proteinExistence type="predicted"/>
<evidence type="ECO:0000259" key="3">
    <source>
        <dbReference type="PROSITE" id="PS50075"/>
    </source>
</evidence>
<dbReference type="GO" id="GO:0043041">
    <property type="term" value="P:amino acid activation for nonribosomal peptide biosynthetic process"/>
    <property type="evidence" value="ECO:0007669"/>
    <property type="project" value="TreeGrafter"/>
</dbReference>
<dbReference type="SUPFAM" id="SSF53474">
    <property type="entry name" value="alpha/beta-Hydrolases"/>
    <property type="match status" value="1"/>
</dbReference>
<dbReference type="InterPro" id="IPR001031">
    <property type="entry name" value="Thioesterase"/>
</dbReference>
<keyword evidence="5" id="KW-1185">Reference proteome</keyword>
<dbReference type="OrthoDB" id="8612214at2"/>
<dbReference type="AlphaFoldDB" id="A0A1H3Q7B3"/>
<evidence type="ECO:0000313" key="5">
    <source>
        <dbReference type="Proteomes" id="UP000198640"/>
    </source>
</evidence>
<gene>
    <name evidence="4" type="ORF">SAMN05421881_11331</name>
</gene>
<feature type="domain" description="Carrier" evidence="3">
    <location>
        <begin position="176"/>
        <end position="253"/>
    </location>
</feature>
<dbReference type="GO" id="GO:0005737">
    <property type="term" value="C:cytoplasm"/>
    <property type="evidence" value="ECO:0007669"/>
    <property type="project" value="TreeGrafter"/>
</dbReference>
<dbReference type="Gene3D" id="3.30.300.30">
    <property type="match status" value="1"/>
</dbReference>
<name>A0A1H3Q7B3_9PROT</name>
<dbReference type="GO" id="GO:0044550">
    <property type="term" value="P:secondary metabolite biosynthetic process"/>
    <property type="evidence" value="ECO:0007669"/>
    <property type="project" value="TreeGrafter"/>
</dbReference>
<dbReference type="EMBL" id="FNOY01000133">
    <property type="protein sequence ID" value="SDZ08599.1"/>
    <property type="molecule type" value="Genomic_DNA"/>
</dbReference>
<dbReference type="Pfam" id="PF00550">
    <property type="entry name" value="PP-binding"/>
    <property type="match status" value="1"/>
</dbReference>
<keyword evidence="2" id="KW-0597">Phosphoprotein</keyword>
<dbReference type="Pfam" id="PF00975">
    <property type="entry name" value="Thioesterase"/>
    <property type="match status" value="1"/>
</dbReference>
<evidence type="ECO:0000313" key="4">
    <source>
        <dbReference type="EMBL" id="SDZ08599.1"/>
    </source>
</evidence>
<accession>A0A1H3Q7B3</accession>
<evidence type="ECO:0000256" key="1">
    <source>
        <dbReference type="ARBA" id="ARBA00022450"/>
    </source>
</evidence>
<dbReference type="InterPro" id="IPR025110">
    <property type="entry name" value="AMP-bd_C"/>
</dbReference>
<keyword evidence="1" id="KW-0596">Phosphopantetheine</keyword>
<dbReference type="Proteomes" id="UP000198640">
    <property type="component" value="Unassembled WGS sequence"/>
</dbReference>
<evidence type="ECO:0000256" key="2">
    <source>
        <dbReference type="ARBA" id="ARBA00022553"/>
    </source>
</evidence>
<dbReference type="SMART" id="SM00824">
    <property type="entry name" value="PKS_TE"/>
    <property type="match status" value="1"/>
</dbReference>
<dbReference type="SUPFAM" id="SSF56801">
    <property type="entry name" value="Acetyl-CoA synthetase-like"/>
    <property type="match status" value="1"/>
</dbReference>
<feature type="non-terminal residue" evidence="4">
    <location>
        <position position="1"/>
    </location>
</feature>
<sequence length="553" mass="60991">DMNPLPVGVTGELYLGGRGLARGYLNRPGLTSERFVADPFGSQGGRLYRTGDLARWREDGQVEYLGRVDHQVKIRGFRIELGEIETQLLQQPAVREAVVVAKEGASGTRLVAYVALHADHAVTTHALRDALAQTLPDYMLPSAIVVLDSLPLNANGKVDRKRLPEPGMPSIDTYRAPSTSESKLLARVWQEVLGVERIGETDNFFALGGDSLSSLKVMARVRNLTDAKLDFRLRDFVQRPTIADLLGLDKLSKSNGLLPLNQLSENEGTKPLFCIHAGMGTIFDYQPLARQLQGMRTVYGIPCRMLADSAHCDISLQQMAEDYCRMIRSVQPQGPYHLLGWSLGGALAALMTAILEAQQQTVAFLGLIDSYVPGTESSEPVQDDWRQDFMAFIAAVLPGVEFDDPSLHATVFGQAMLTESNACVMALLEKACTLNQQYEQYEQYEQSGQSAAVPEHAAMGVEELAHTFMVARHLKMLSLQLPTLKPLATQVICWWAETREMSDRLALEQQLGPAEIHAHEIDADHYDILQADSLLSGIRSQLSKISHDLVMPS</sequence>
<protein>
    <submittedName>
        <fullName evidence="4">Phosphopantetheine attachment site</fullName>
    </submittedName>
</protein>
<dbReference type="Pfam" id="PF13193">
    <property type="entry name" value="AMP-binding_C"/>
    <property type="match status" value="1"/>
</dbReference>
<dbReference type="FunFam" id="2.30.38.10:FF:000001">
    <property type="entry name" value="Non-ribosomal peptide synthetase PvdI"/>
    <property type="match status" value="1"/>
</dbReference>
<organism evidence="4 5">
    <name type="scientific">Nitrosomonas halophila</name>
    <dbReference type="NCBI Taxonomy" id="44576"/>
    <lineage>
        <taxon>Bacteria</taxon>
        <taxon>Pseudomonadati</taxon>
        <taxon>Pseudomonadota</taxon>
        <taxon>Betaproteobacteria</taxon>
        <taxon>Nitrosomonadales</taxon>
        <taxon>Nitrosomonadaceae</taxon>
        <taxon>Nitrosomonas</taxon>
    </lineage>
</organism>
<dbReference type="InterPro" id="IPR036736">
    <property type="entry name" value="ACP-like_sf"/>
</dbReference>
<dbReference type="SUPFAM" id="SSF47336">
    <property type="entry name" value="ACP-like"/>
    <property type="match status" value="1"/>
</dbReference>
<dbReference type="STRING" id="44576.SAMN05421881_11331"/>
<dbReference type="PANTHER" id="PTHR45527">
    <property type="entry name" value="NONRIBOSOMAL PEPTIDE SYNTHETASE"/>
    <property type="match status" value="1"/>
</dbReference>
<dbReference type="InterPro" id="IPR009081">
    <property type="entry name" value="PP-bd_ACP"/>
</dbReference>
<dbReference type="FunFam" id="3.30.300.30:FF:000010">
    <property type="entry name" value="Enterobactin synthetase component F"/>
    <property type="match status" value="1"/>
</dbReference>
<dbReference type="PANTHER" id="PTHR45527:SF1">
    <property type="entry name" value="FATTY ACID SYNTHASE"/>
    <property type="match status" value="1"/>
</dbReference>
<dbReference type="Gene3D" id="2.30.38.10">
    <property type="entry name" value="Luciferase, Domain 3"/>
    <property type="match status" value="1"/>
</dbReference>
<dbReference type="Gene3D" id="1.10.1200.10">
    <property type="entry name" value="ACP-like"/>
    <property type="match status" value="1"/>
</dbReference>
<dbReference type="Gene3D" id="3.40.50.1820">
    <property type="entry name" value="alpha/beta hydrolase"/>
    <property type="match status" value="1"/>
</dbReference>
<dbReference type="InterPro" id="IPR045851">
    <property type="entry name" value="AMP-bd_C_sf"/>
</dbReference>
<reference evidence="4 5" key="1">
    <citation type="submission" date="2016-10" db="EMBL/GenBank/DDBJ databases">
        <authorList>
            <person name="de Groot N.N."/>
        </authorList>
    </citation>
    <scope>NUCLEOTIDE SEQUENCE [LARGE SCALE GENOMIC DNA]</scope>
    <source>
        <strain evidence="4 5">Nm1</strain>
    </source>
</reference>
<dbReference type="InterPro" id="IPR029058">
    <property type="entry name" value="AB_hydrolase_fold"/>
</dbReference>